<dbReference type="EMBL" id="AP013059">
    <property type="protein sequence ID" value="BAN25338.1"/>
    <property type="molecule type" value="Genomic_DNA"/>
</dbReference>
<sequence>MAPYDFYRCVKAQWTPIAPKVREYSPSADTQAVSVPSGGLASQSVVLLIAQASASGTGYTIYGDIAGASRYVAATRACN</sequence>
<dbReference type="KEGG" id="buo:BRPE64_BCDS06770"/>
<accession>R4WLA0</accession>
<dbReference type="RefSeq" id="WP_016354769.1">
    <property type="nucleotide sequence ID" value="NC_021294.1"/>
</dbReference>
<organism evidence="1 2">
    <name type="scientific">Caballeronia insecticola</name>
    <dbReference type="NCBI Taxonomy" id="758793"/>
    <lineage>
        <taxon>Bacteria</taxon>
        <taxon>Pseudomonadati</taxon>
        <taxon>Pseudomonadota</taxon>
        <taxon>Betaproteobacteria</taxon>
        <taxon>Burkholderiales</taxon>
        <taxon>Burkholderiaceae</taxon>
        <taxon>Caballeronia</taxon>
    </lineage>
</organism>
<reference evidence="1 2" key="1">
    <citation type="journal article" date="2013" name="Genome Announc.">
        <title>Complete Genome Sequence of Burkholderia sp. Strain RPE64, Bacterial Symbiont of the Bean Bug Riptortus pedestris.</title>
        <authorList>
            <person name="Shibata T.F."/>
            <person name="Maeda T."/>
            <person name="Nikoh N."/>
            <person name="Yamaguchi K."/>
            <person name="Oshima K."/>
            <person name="Hattori M."/>
            <person name="Nishiyama T."/>
            <person name="Hasebe M."/>
            <person name="Fukatsu T."/>
            <person name="Kikuchi Y."/>
            <person name="Shigenobu S."/>
        </authorList>
    </citation>
    <scope>NUCLEOTIDE SEQUENCE [LARGE SCALE GENOMIC DNA]</scope>
</reference>
<dbReference type="PATRIC" id="fig|758793.3.peg.3583"/>
<reference evidence="1 2" key="2">
    <citation type="journal article" date="2018" name="Int. J. Syst. Evol. Microbiol.">
        <title>Burkholderia insecticola sp. nov., a gut symbiotic bacterium of the bean bug Riptortus pedestris.</title>
        <authorList>
            <person name="Takeshita K."/>
            <person name="Tamaki H."/>
            <person name="Ohbayashi T."/>
            <person name="Meng X.-Y."/>
            <person name="Sone T."/>
            <person name="Mitani Y."/>
            <person name="Peeters C."/>
            <person name="Kikuchi Y."/>
            <person name="Vandamme P."/>
        </authorList>
    </citation>
    <scope>NUCLEOTIDE SEQUENCE [LARGE SCALE GENOMIC DNA]</scope>
    <source>
        <strain evidence="1">RPE64</strain>
    </source>
</reference>
<dbReference type="Proteomes" id="UP000013966">
    <property type="component" value="Chromosome 2"/>
</dbReference>
<name>R4WLA0_9BURK</name>
<keyword evidence="2" id="KW-1185">Reference proteome</keyword>
<protein>
    <submittedName>
        <fullName evidence="1">Uncharacterized protein</fullName>
    </submittedName>
</protein>
<dbReference type="HOGENOM" id="CLU_2599254_0_0_4"/>
<evidence type="ECO:0000313" key="1">
    <source>
        <dbReference type="EMBL" id="BAN25338.1"/>
    </source>
</evidence>
<evidence type="ECO:0000313" key="2">
    <source>
        <dbReference type="Proteomes" id="UP000013966"/>
    </source>
</evidence>
<gene>
    <name evidence="1" type="ORF">BRPE64_BCDS06770</name>
</gene>
<proteinExistence type="predicted"/>
<dbReference type="AlphaFoldDB" id="R4WLA0"/>